<sequence>MSNIDIDNIKIILATDCGSTTTKAILIQKIDGQFRQTHRGEAPSTVEEPFADVTVGVVNSVTEVSELSKRRLIDDDGKIITPAKEDEGCDIYISTSSAGGGLQMMVAGVIREMTAASAKRAALGAGAIVMDVIA</sequence>
<dbReference type="Pfam" id="PF13941">
    <property type="entry name" value="MutL"/>
    <property type="match status" value="1"/>
</dbReference>
<dbReference type="InterPro" id="IPR006230">
    <property type="entry name" value="MutL"/>
</dbReference>
<accession>A0A382P421</accession>
<organism evidence="1">
    <name type="scientific">marine metagenome</name>
    <dbReference type="NCBI Taxonomy" id="408172"/>
    <lineage>
        <taxon>unclassified sequences</taxon>
        <taxon>metagenomes</taxon>
        <taxon>ecological metagenomes</taxon>
    </lineage>
</organism>
<name>A0A382P421_9ZZZZ</name>
<dbReference type="AlphaFoldDB" id="A0A382P421"/>
<gene>
    <name evidence="1" type="ORF">METZ01_LOCUS319536</name>
</gene>
<proteinExistence type="predicted"/>
<dbReference type="EMBL" id="UINC01103919">
    <property type="protein sequence ID" value="SVC66682.1"/>
    <property type="molecule type" value="Genomic_DNA"/>
</dbReference>
<evidence type="ECO:0008006" key="2">
    <source>
        <dbReference type="Google" id="ProtNLM"/>
    </source>
</evidence>
<reference evidence="1" key="1">
    <citation type="submission" date="2018-05" db="EMBL/GenBank/DDBJ databases">
        <authorList>
            <person name="Lanie J.A."/>
            <person name="Ng W.-L."/>
            <person name="Kazmierczak K.M."/>
            <person name="Andrzejewski T.M."/>
            <person name="Davidsen T.M."/>
            <person name="Wayne K.J."/>
            <person name="Tettelin H."/>
            <person name="Glass J.I."/>
            <person name="Rusch D."/>
            <person name="Podicherti R."/>
            <person name="Tsui H.-C.T."/>
            <person name="Winkler M.E."/>
        </authorList>
    </citation>
    <scope>NUCLEOTIDE SEQUENCE</scope>
</reference>
<protein>
    <recommendedName>
        <fullName evidence="2">Methylaspartate mutase</fullName>
    </recommendedName>
</protein>
<feature type="non-terminal residue" evidence="1">
    <location>
        <position position="134"/>
    </location>
</feature>
<evidence type="ECO:0000313" key="1">
    <source>
        <dbReference type="EMBL" id="SVC66682.1"/>
    </source>
</evidence>